<dbReference type="Gene3D" id="1.10.238.10">
    <property type="entry name" value="EF-hand"/>
    <property type="match status" value="1"/>
</dbReference>
<evidence type="ECO:0000256" key="1">
    <source>
        <dbReference type="ARBA" id="ARBA00022723"/>
    </source>
</evidence>
<dbReference type="PROSITE" id="PS50222">
    <property type="entry name" value="EF_HAND_2"/>
    <property type="match status" value="1"/>
</dbReference>
<evidence type="ECO:0000313" key="5">
    <source>
        <dbReference type="Proteomes" id="UP000694397"/>
    </source>
</evidence>
<protein>
    <submittedName>
        <fullName evidence="4">Protein S100-A16-like</fullName>
    </submittedName>
</protein>
<dbReference type="OrthoDB" id="8961427at2759"/>
<dbReference type="GO" id="GO:0005509">
    <property type="term" value="F:calcium ion binding"/>
    <property type="evidence" value="ECO:0007669"/>
    <property type="project" value="InterPro"/>
</dbReference>
<dbReference type="SMART" id="SM01394">
    <property type="entry name" value="S_100"/>
    <property type="match status" value="1"/>
</dbReference>
<evidence type="ECO:0000259" key="3">
    <source>
        <dbReference type="PROSITE" id="PS50222"/>
    </source>
</evidence>
<keyword evidence="5" id="KW-1185">Reference proteome</keyword>
<dbReference type="InterPro" id="IPR002048">
    <property type="entry name" value="EF_hand_dom"/>
</dbReference>
<reference evidence="4" key="2">
    <citation type="submission" date="2025-08" db="UniProtKB">
        <authorList>
            <consortium name="Ensembl"/>
        </authorList>
    </citation>
    <scope>IDENTIFICATION</scope>
</reference>
<sequence>MSKTEDAIKTLVEVYLKSAKGKENLGPKDFQKLVEKKLHNIMMDTDNATAVAEMRKGLDDNQDGKVSFQEYMTLMGYLAISLSDHVTSTMGAPSTEQKQDKKEEAE</sequence>
<organism evidence="4 5">
    <name type="scientific">Scleropages formosus</name>
    <name type="common">Asian bonytongue</name>
    <name type="synonym">Osteoglossum formosum</name>
    <dbReference type="NCBI Taxonomy" id="113540"/>
    <lineage>
        <taxon>Eukaryota</taxon>
        <taxon>Metazoa</taxon>
        <taxon>Chordata</taxon>
        <taxon>Craniata</taxon>
        <taxon>Vertebrata</taxon>
        <taxon>Euteleostomi</taxon>
        <taxon>Actinopterygii</taxon>
        <taxon>Neopterygii</taxon>
        <taxon>Teleostei</taxon>
        <taxon>Osteoglossocephala</taxon>
        <taxon>Osteoglossomorpha</taxon>
        <taxon>Osteoglossiformes</taxon>
        <taxon>Osteoglossidae</taxon>
        <taxon>Scleropages</taxon>
    </lineage>
</organism>
<accession>A0A8C9SAP1</accession>
<dbReference type="GO" id="GO:0005615">
    <property type="term" value="C:extracellular space"/>
    <property type="evidence" value="ECO:0007669"/>
    <property type="project" value="TreeGrafter"/>
</dbReference>
<gene>
    <name evidence="4" type="primary">si:ch211-105c13.3</name>
</gene>
<dbReference type="SUPFAM" id="SSF47473">
    <property type="entry name" value="EF-hand"/>
    <property type="match status" value="1"/>
</dbReference>
<dbReference type="GO" id="GO:0048471">
    <property type="term" value="C:perinuclear region of cytoplasm"/>
    <property type="evidence" value="ECO:0007669"/>
    <property type="project" value="TreeGrafter"/>
</dbReference>
<evidence type="ECO:0000313" key="4">
    <source>
        <dbReference type="Ensembl" id="ENSSFOP00015033536.1"/>
    </source>
</evidence>
<name>A0A8C9SAP1_SCLFO</name>
<evidence type="ECO:0000256" key="2">
    <source>
        <dbReference type="ARBA" id="ARBA00022837"/>
    </source>
</evidence>
<reference evidence="4" key="3">
    <citation type="submission" date="2025-09" db="UniProtKB">
        <authorList>
            <consortium name="Ensembl"/>
        </authorList>
    </citation>
    <scope>IDENTIFICATION</scope>
</reference>
<dbReference type="Ensembl" id="ENSSFOT00015033913.2">
    <property type="protein sequence ID" value="ENSSFOP00015033536.1"/>
    <property type="gene ID" value="ENSSFOG00015021411.2"/>
</dbReference>
<keyword evidence="1" id="KW-0479">Metal-binding</keyword>
<dbReference type="InterPro" id="IPR018247">
    <property type="entry name" value="EF_Hand_1_Ca_BS"/>
</dbReference>
<dbReference type="PANTHER" id="PTHR11639:SF115">
    <property type="entry name" value="S100 CALCIUM-BINDING PROTEIN U-RELATED"/>
    <property type="match status" value="1"/>
</dbReference>
<dbReference type="PANTHER" id="PTHR11639">
    <property type="entry name" value="S100 CALCIUM-BINDING PROTEIN"/>
    <property type="match status" value="1"/>
</dbReference>
<dbReference type="GO" id="GO:0048306">
    <property type="term" value="F:calcium-dependent protein binding"/>
    <property type="evidence" value="ECO:0007669"/>
    <property type="project" value="TreeGrafter"/>
</dbReference>
<dbReference type="InterPro" id="IPR013787">
    <property type="entry name" value="S100_Ca-bd_sub"/>
</dbReference>
<dbReference type="InterPro" id="IPR011992">
    <property type="entry name" value="EF-hand-dom_pair"/>
</dbReference>
<dbReference type="AlphaFoldDB" id="A0A8C9SAP1"/>
<reference evidence="4 5" key="1">
    <citation type="submission" date="2019-04" db="EMBL/GenBank/DDBJ databases">
        <authorList>
            <consortium name="Wellcome Sanger Institute Data Sharing"/>
        </authorList>
    </citation>
    <scope>NUCLEOTIDE SEQUENCE [LARGE SCALE GENOMIC DNA]</scope>
</reference>
<proteinExistence type="predicted"/>
<dbReference type="PROSITE" id="PS00018">
    <property type="entry name" value="EF_HAND_1"/>
    <property type="match status" value="1"/>
</dbReference>
<dbReference type="Proteomes" id="UP000694397">
    <property type="component" value="Chromosome 18"/>
</dbReference>
<dbReference type="GeneTree" id="ENSGT01120000272025"/>
<keyword evidence="2" id="KW-0106">Calcium</keyword>
<feature type="domain" description="EF-hand" evidence="3">
    <location>
        <begin position="58"/>
        <end position="81"/>
    </location>
</feature>
<dbReference type="KEGG" id="sfm:108925604"/>